<dbReference type="InterPro" id="IPR029058">
    <property type="entry name" value="AB_hydrolase_fold"/>
</dbReference>
<proteinExistence type="predicted"/>
<evidence type="ECO:0000313" key="2">
    <source>
        <dbReference type="EMBL" id="MEJ4099616.1"/>
    </source>
</evidence>
<dbReference type="EMBL" id="JBAHVJ010000004">
    <property type="protein sequence ID" value="MEJ4099616.1"/>
    <property type="molecule type" value="Genomic_DNA"/>
</dbReference>
<dbReference type="PANTHER" id="PTHR34853">
    <property type="match status" value="1"/>
</dbReference>
<dbReference type="Proteomes" id="UP001359781">
    <property type="component" value="Unassembled WGS sequence"/>
</dbReference>
<name>A0ABU8NX81_9CORY</name>
<dbReference type="Gene3D" id="1.10.260.130">
    <property type="match status" value="1"/>
</dbReference>
<comment type="caution">
    <text evidence="2">The sequence shown here is derived from an EMBL/GenBank/DDBJ whole genome shotgun (WGS) entry which is preliminary data.</text>
</comment>
<sequence length="450" mass="47354">MSLRAKLACATAACLTTVLSVSSMPATAIELPNPLSGSNSPIYDHNDPFYQAPADIPAQAGTLIRSELAPHALNLADSTAAYLGLPTPNLPGKAHRVLYSSTSPQGSPTAVSGTIIEPIAPWRGEGPTPTLVMGPGTRGEGRSCAPSLGPGMLGTIDPQHDAVAVNYELPLMYAATAQGMRVIMTDHMGMGTEGQLRYLNNQPEAYAMLDAARAALAFFGADASSPVAFYGYSQGGSSASAAAEYAAEYAPELAIKGTYAGAPASGLIETMNALDRSLLSGAQAYLVAGASEASPEAYKAFLRNLNAQGREIVEKGFDACAVDTLLRQGFQDSRAWTTTGESFTEVAQREPAIREFLNAQERGHRRLNAPMLVINDDADDIVPVEQARRMAQNYCALGGDVEFRAGGTPAVLTGLGLNHGIPMYLRAPESFEWIKDRFNGAPTTSNCGSF</sequence>
<organism evidence="2 3">
    <name type="scientific">Corynebacterium mastitidis</name>
    <dbReference type="NCBI Taxonomy" id="161890"/>
    <lineage>
        <taxon>Bacteria</taxon>
        <taxon>Bacillati</taxon>
        <taxon>Actinomycetota</taxon>
        <taxon>Actinomycetes</taxon>
        <taxon>Mycobacteriales</taxon>
        <taxon>Corynebacteriaceae</taxon>
        <taxon>Corynebacterium</taxon>
    </lineage>
</organism>
<dbReference type="PIRSF" id="PIRSF029171">
    <property type="entry name" value="Esterase_LipA"/>
    <property type="match status" value="1"/>
</dbReference>
<gene>
    <name evidence="2" type="ORF">V5S96_04450</name>
</gene>
<reference evidence="2 3" key="1">
    <citation type="submission" date="2024-02" db="EMBL/GenBank/DDBJ databases">
        <title>Whole genome sequencing and characterization of Corynebacterium isolated from the ocular surface of dry eye disease sufferers.</title>
        <authorList>
            <person name="Naqvi M."/>
        </authorList>
    </citation>
    <scope>NUCLEOTIDE SEQUENCE [LARGE SCALE GENOMIC DNA]</scope>
    <source>
        <strain evidence="2 3">PCRF</strain>
    </source>
</reference>
<dbReference type="SUPFAM" id="SSF53474">
    <property type="entry name" value="alpha/beta-Hydrolases"/>
    <property type="match status" value="1"/>
</dbReference>
<dbReference type="InterPro" id="IPR005152">
    <property type="entry name" value="Lipase_secreted"/>
</dbReference>
<protein>
    <submittedName>
        <fullName evidence="2">Lipase family protein</fullName>
    </submittedName>
</protein>
<feature type="signal peptide" evidence="1">
    <location>
        <begin position="1"/>
        <end position="28"/>
    </location>
</feature>
<keyword evidence="3" id="KW-1185">Reference proteome</keyword>
<feature type="chain" id="PRO_5046552553" evidence="1">
    <location>
        <begin position="29"/>
        <end position="450"/>
    </location>
</feature>
<evidence type="ECO:0000256" key="1">
    <source>
        <dbReference type="SAM" id="SignalP"/>
    </source>
</evidence>
<evidence type="ECO:0000313" key="3">
    <source>
        <dbReference type="Proteomes" id="UP001359781"/>
    </source>
</evidence>
<dbReference type="Pfam" id="PF03583">
    <property type="entry name" value="LIP"/>
    <property type="match status" value="1"/>
</dbReference>
<accession>A0ABU8NX81</accession>
<dbReference type="Gene3D" id="3.40.50.1820">
    <property type="entry name" value="alpha/beta hydrolase"/>
    <property type="match status" value="1"/>
</dbReference>
<dbReference type="RefSeq" id="WP_337889937.1">
    <property type="nucleotide sequence ID" value="NZ_JBAHVI010000004.1"/>
</dbReference>
<keyword evidence="1" id="KW-0732">Signal</keyword>
<dbReference type="PANTHER" id="PTHR34853:SF1">
    <property type="entry name" value="LIPASE 5"/>
    <property type="match status" value="1"/>
</dbReference>